<dbReference type="InterPro" id="IPR000477">
    <property type="entry name" value="RT_dom"/>
</dbReference>
<dbReference type="CDD" id="cd09274">
    <property type="entry name" value="RNase_HI_RT_Ty3"/>
    <property type="match status" value="1"/>
</dbReference>
<keyword evidence="3" id="KW-1185">Reference proteome</keyword>
<dbReference type="InterPro" id="IPR043128">
    <property type="entry name" value="Rev_trsase/Diguanyl_cyclase"/>
</dbReference>
<dbReference type="PANTHER" id="PTHR33064:SF37">
    <property type="entry name" value="RIBONUCLEASE H"/>
    <property type="match status" value="1"/>
</dbReference>
<comment type="caution">
    <text evidence="2">The sequence shown here is derived from an EMBL/GenBank/DDBJ whole genome shotgun (WGS) entry which is preliminary data.</text>
</comment>
<sequence length="282" mass="33121">MQLNKHTIKDKFPIPLIEELIDELCGSKVFSKLDLRSGYHQIRMYPDDIAKTDFQNPQGHYEFLVTPFGLTNAPLTFQSLMNEVFKPFLRKFTLVFVDDILVYSPDMQSRIEHLRLPVPKNLKHLKEFLGLTGYYRRFIKYYAMINYLLTKMLRKNAFVWNNEAKQAFEQLKEATMDAPVLKLPNFEEDFVVETDASREGIGAVLQQQGHPVAYLSKALSPKHQLLSTYEKEFLAVLQALDKWRGYLLDRHFKIKTDHLSLKYLLDQRISTPTQMKWLPKLM</sequence>
<organism evidence="2 3">
    <name type="scientific">Tanacetum coccineum</name>
    <dbReference type="NCBI Taxonomy" id="301880"/>
    <lineage>
        <taxon>Eukaryota</taxon>
        <taxon>Viridiplantae</taxon>
        <taxon>Streptophyta</taxon>
        <taxon>Embryophyta</taxon>
        <taxon>Tracheophyta</taxon>
        <taxon>Spermatophyta</taxon>
        <taxon>Magnoliopsida</taxon>
        <taxon>eudicotyledons</taxon>
        <taxon>Gunneridae</taxon>
        <taxon>Pentapetalae</taxon>
        <taxon>asterids</taxon>
        <taxon>campanulids</taxon>
        <taxon>Asterales</taxon>
        <taxon>Asteraceae</taxon>
        <taxon>Asteroideae</taxon>
        <taxon>Anthemideae</taxon>
        <taxon>Anthemidinae</taxon>
        <taxon>Tanacetum</taxon>
    </lineage>
</organism>
<evidence type="ECO:0000313" key="2">
    <source>
        <dbReference type="EMBL" id="GJS63565.1"/>
    </source>
</evidence>
<reference evidence="2" key="1">
    <citation type="journal article" date="2022" name="Int. J. Mol. Sci.">
        <title>Draft Genome of Tanacetum Coccineum: Genomic Comparison of Closely Related Tanacetum-Family Plants.</title>
        <authorList>
            <person name="Yamashiro T."/>
            <person name="Shiraishi A."/>
            <person name="Nakayama K."/>
            <person name="Satake H."/>
        </authorList>
    </citation>
    <scope>NUCLEOTIDE SEQUENCE</scope>
</reference>
<feature type="domain" description="Reverse transcriptase" evidence="1">
    <location>
        <begin position="1"/>
        <end position="165"/>
    </location>
</feature>
<protein>
    <submittedName>
        <fullName evidence="2">Mitochondrial protein</fullName>
    </submittedName>
</protein>
<proteinExistence type="predicted"/>
<reference evidence="2" key="2">
    <citation type="submission" date="2022-01" db="EMBL/GenBank/DDBJ databases">
        <authorList>
            <person name="Yamashiro T."/>
            <person name="Shiraishi A."/>
            <person name="Satake H."/>
            <person name="Nakayama K."/>
        </authorList>
    </citation>
    <scope>NUCLEOTIDE SEQUENCE</scope>
</reference>
<gene>
    <name evidence="2" type="ORF">Tco_0678129</name>
</gene>
<dbReference type="PANTHER" id="PTHR33064">
    <property type="entry name" value="POL PROTEIN"/>
    <property type="match status" value="1"/>
</dbReference>
<dbReference type="Gene3D" id="3.10.10.10">
    <property type="entry name" value="HIV Type 1 Reverse Transcriptase, subunit A, domain 1"/>
    <property type="match status" value="1"/>
</dbReference>
<dbReference type="PROSITE" id="PS50878">
    <property type="entry name" value="RT_POL"/>
    <property type="match status" value="1"/>
</dbReference>
<dbReference type="InterPro" id="IPR051320">
    <property type="entry name" value="Viral_Replic_Matur_Polypro"/>
</dbReference>
<dbReference type="SUPFAM" id="SSF56672">
    <property type="entry name" value="DNA/RNA polymerases"/>
    <property type="match status" value="1"/>
</dbReference>
<name>A0ABQ4XFA9_9ASTR</name>
<dbReference type="Gene3D" id="3.10.20.370">
    <property type="match status" value="1"/>
</dbReference>
<dbReference type="CDD" id="cd01647">
    <property type="entry name" value="RT_LTR"/>
    <property type="match status" value="1"/>
</dbReference>
<dbReference type="Proteomes" id="UP001151760">
    <property type="component" value="Unassembled WGS sequence"/>
</dbReference>
<dbReference type="Pfam" id="PF00078">
    <property type="entry name" value="RVT_1"/>
    <property type="match status" value="1"/>
</dbReference>
<accession>A0ABQ4XFA9</accession>
<evidence type="ECO:0000313" key="3">
    <source>
        <dbReference type="Proteomes" id="UP001151760"/>
    </source>
</evidence>
<feature type="non-terminal residue" evidence="2">
    <location>
        <position position="282"/>
    </location>
</feature>
<dbReference type="InterPro" id="IPR043502">
    <property type="entry name" value="DNA/RNA_pol_sf"/>
</dbReference>
<evidence type="ECO:0000259" key="1">
    <source>
        <dbReference type="PROSITE" id="PS50878"/>
    </source>
</evidence>
<dbReference type="Pfam" id="PF17919">
    <property type="entry name" value="RT_RNaseH_2"/>
    <property type="match status" value="1"/>
</dbReference>
<dbReference type="InterPro" id="IPR041577">
    <property type="entry name" value="RT_RNaseH_2"/>
</dbReference>
<dbReference type="Gene3D" id="3.30.70.270">
    <property type="match status" value="1"/>
</dbReference>
<dbReference type="EMBL" id="BQNB010009440">
    <property type="protein sequence ID" value="GJS63565.1"/>
    <property type="molecule type" value="Genomic_DNA"/>
</dbReference>